<comment type="caution">
    <text evidence="10">The sequence shown here is derived from an EMBL/GenBank/DDBJ whole genome shotgun (WGS) entry which is preliminary data.</text>
</comment>
<feature type="transmembrane region" description="Helical" evidence="9">
    <location>
        <begin position="467"/>
        <end position="488"/>
    </location>
</feature>
<dbReference type="RefSeq" id="WP_270685350.1">
    <property type="nucleotide sequence ID" value="NZ_JAQFWQ010000021.1"/>
</dbReference>
<name>A0ABT4U1X7_9ACTN</name>
<gene>
    <name evidence="10" type="ORF">O4J56_09860</name>
</gene>
<sequence length="532" mass="55578">MLRKDQAAPLHTSAATGHDRATPPPDSRSDHRIDPVVLGTALTLCLAFVVWGVIDADSLAASAEALLDRVLHSTGWLYGLVASAAVVFALFLAVSRYGGIRLGGDDERPEFGILAWTAMLFASGMGIGLVFWGVAEPLSHLAEPPLGAAAPNSTEASRLAMEYSVFHWGLHPWSLYALVGLALAYGMFRKGRPNLLSSIVLPGRPCTSAASRAVDAFVVFLTTFGAAVSLGLGALQINNGLASTFGVPENTAVAIAVIAGLMVLFVLSAVTGLHRGIKHISTINAALAGLLVAFVFIAGPSIPVLQTMVETVGGYAAHIVPMASRTGVYGGEDWLAEWTVFYWAWWMSWAPFVGAFIARISRGRTIREFVVGVLVVPTALSVAWFAVMGGTGISMQLSGQAPLSEVLASSGEEGALFALFDHLPLAGVTSVAVIVLIALFFVSSADSASVVLATMCQRGALHPHRPLVVLWGVVIALTATVLLLAGGLSAIQTASLVISLPFLGLLVAACTGLFRELRGESTPDPAPPRGAR</sequence>
<dbReference type="InterPro" id="IPR000060">
    <property type="entry name" value="BCCT_transptr"/>
</dbReference>
<keyword evidence="4" id="KW-1003">Cell membrane</keyword>
<protein>
    <submittedName>
        <fullName evidence="10">BCCT family transporter</fullName>
    </submittedName>
</protein>
<comment type="similarity">
    <text evidence="2">Belongs to the BCCT transporter (TC 2.A.15) family.</text>
</comment>
<dbReference type="PANTHER" id="PTHR30047:SF7">
    <property type="entry name" value="HIGH-AFFINITY CHOLINE TRANSPORT PROTEIN"/>
    <property type="match status" value="1"/>
</dbReference>
<organism evidence="10 11">
    <name type="scientific">Nocardiopsis endophytica</name>
    <dbReference type="NCBI Taxonomy" id="3018445"/>
    <lineage>
        <taxon>Bacteria</taxon>
        <taxon>Bacillati</taxon>
        <taxon>Actinomycetota</taxon>
        <taxon>Actinomycetes</taxon>
        <taxon>Streptosporangiales</taxon>
        <taxon>Nocardiopsidaceae</taxon>
        <taxon>Nocardiopsis</taxon>
    </lineage>
</organism>
<keyword evidence="3" id="KW-0813">Transport</keyword>
<feature type="transmembrane region" description="Helical" evidence="9">
    <location>
        <begin position="285"/>
        <end position="305"/>
    </location>
</feature>
<dbReference type="PANTHER" id="PTHR30047">
    <property type="entry name" value="HIGH-AFFINITY CHOLINE TRANSPORT PROTEIN-RELATED"/>
    <property type="match status" value="1"/>
</dbReference>
<evidence type="ECO:0000256" key="3">
    <source>
        <dbReference type="ARBA" id="ARBA00022448"/>
    </source>
</evidence>
<evidence type="ECO:0000256" key="2">
    <source>
        <dbReference type="ARBA" id="ARBA00005658"/>
    </source>
</evidence>
<feature type="transmembrane region" description="Helical" evidence="9">
    <location>
        <begin position="431"/>
        <end position="455"/>
    </location>
</feature>
<feature type="transmembrane region" description="Helical" evidence="9">
    <location>
        <begin position="369"/>
        <end position="387"/>
    </location>
</feature>
<feature type="compositionally biased region" description="Basic and acidic residues" evidence="8">
    <location>
        <begin position="17"/>
        <end position="30"/>
    </location>
</feature>
<feature type="transmembrane region" description="Helical" evidence="9">
    <location>
        <begin position="252"/>
        <end position="273"/>
    </location>
</feature>
<evidence type="ECO:0000256" key="1">
    <source>
        <dbReference type="ARBA" id="ARBA00004651"/>
    </source>
</evidence>
<evidence type="ECO:0000256" key="8">
    <source>
        <dbReference type="SAM" id="MobiDB-lite"/>
    </source>
</evidence>
<keyword evidence="7 9" id="KW-0472">Membrane</keyword>
<keyword evidence="11" id="KW-1185">Reference proteome</keyword>
<dbReference type="Proteomes" id="UP001527866">
    <property type="component" value="Unassembled WGS sequence"/>
</dbReference>
<evidence type="ECO:0000313" key="10">
    <source>
        <dbReference type="EMBL" id="MDA2810940.1"/>
    </source>
</evidence>
<feature type="transmembrane region" description="Helical" evidence="9">
    <location>
        <begin position="340"/>
        <end position="357"/>
    </location>
</feature>
<evidence type="ECO:0000256" key="4">
    <source>
        <dbReference type="ARBA" id="ARBA00022475"/>
    </source>
</evidence>
<keyword evidence="6 9" id="KW-1133">Transmembrane helix</keyword>
<feature type="transmembrane region" description="Helical" evidence="9">
    <location>
        <begin position="36"/>
        <end position="54"/>
    </location>
</feature>
<evidence type="ECO:0000313" key="11">
    <source>
        <dbReference type="Proteomes" id="UP001527866"/>
    </source>
</evidence>
<dbReference type="Pfam" id="PF02028">
    <property type="entry name" value="BCCT"/>
    <property type="match status" value="1"/>
</dbReference>
<proteinExistence type="inferred from homology"/>
<feature type="transmembrane region" description="Helical" evidence="9">
    <location>
        <begin position="113"/>
        <end position="135"/>
    </location>
</feature>
<evidence type="ECO:0000256" key="7">
    <source>
        <dbReference type="ARBA" id="ARBA00023136"/>
    </source>
</evidence>
<accession>A0ABT4U1X7</accession>
<reference evidence="10 11" key="1">
    <citation type="submission" date="2023-01" db="EMBL/GenBank/DDBJ databases">
        <title>Draft genome sequence of Nocardiopsis sp. RSe5-2 isolated from halophytes.</title>
        <authorList>
            <person name="Duangmal K."/>
            <person name="Chantavorakit T."/>
        </authorList>
    </citation>
    <scope>NUCLEOTIDE SEQUENCE [LARGE SCALE GENOMIC DNA]</scope>
    <source>
        <strain evidence="10 11">RSe5-2</strain>
    </source>
</reference>
<dbReference type="EMBL" id="JAQFWQ010000021">
    <property type="protein sequence ID" value="MDA2810940.1"/>
    <property type="molecule type" value="Genomic_DNA"/>
</dbReference>
<feature type="region of interest" description="Disordered" evidence="8">
    <location>
        <begin position="1"/>
        <end position="30"/>
    </location>
</feature>
<feature type="transmembrane region" description="Helical" evidence="9">
    <location>
        <begin position="170"/>
        <end position="188"/>
    </location>
</feature>
<comment type="subcellular location">
    <subcellularLocation>
        <location evidence="1">Cell membrane</location>
        <topology evidence="1">Multi-pass membrane protein</topology>
    </subcellularLocation>
</comment>
<dbReference type="NCBIfam" id="TIGR00842">
    <property type="entry name" value="bcct"/>
    <property type="match status" value="1"/>
</dbReference>
<feature type="transmembrane region" description="Helical" evidence="9">
    <location>
        <begin position="209"/>
        <end position="232"/>
    </location>
</feature>
<feature type="transmembrane region" description="Helical" evidence="9">
    <location>
        <begin position="74"/>
        <end position="93"/>
    </location>
</feature>
<keyword evidence="5 9" id="KW-0812">Transmembrane</keyword>
<evidence type="ECO:0000256" key="9">
    <source>
        <dbReference type="SAM" id="Phobius"/>
    </source>
</evidence>
<evidence type="ECO:0000256" key="6">
    <source>
        <dbReference type="ARBA" id="ARBA00022989"/>
    </source>
</evidence>
<evidence type="ECO:0000256" key="5">
    <source>
        <dbReference type="ARBA" id="ARBA00022692"/>
    </source>
</evidence>
<feature type="transmembrane region" description="Helical" evidence="9">
    <location>
        <begin position="494"/>
        <end position="514"/>
    </location>
</feature>